<evidence type="ECO:0000259" key="7">
    <source>
        <dbReference type="Pfam" id="PF04024"/>
    </source>
</evidence>
<comment type="caution">
    <text evidence="8">The sequence shown here is derived from an EMBL/GenBank/DDBJ whole genome shotgun (WGS) entry which is preliminary data.</text>
</comment>
<evidence type="ECO:0000256" key="2">
    <source>
        <dbReference type="ARBA" id="ARBA00022475"/>
    </source>
</evidence>
<keyword evidence="3 6" id="KW-0812">Transmembrane</keyword>
<proteinExistence type="predicted"/>
<evidence type="ECO:0000256" key="3">
    <source>
        <dbReference type="ARBA" id="ARBA00022692"/>
    </source>
</evidence>
<keyword evidence="2" id="KW-1003">Cell membrane</keyword>
<feature type="transmembrane region" description="Helical" evidence="6">
    <location>
        <begin position="46"/>
        <end position="70"/>
    </location>
</feature>
<evidence type="ECO:0000256" key="5">
    <source>
        <dbReference type="ARBA" id="ARBA00023136"/>
    </source>
</evidence>
<reference evidence="8 9" key="1">
    <citation type="submission" date="2019-12" db="EMBL/GenBank/DDBJ databases">
        <title>Genomic-based taxomic classification of the family Erythrobacteraceae.</title>
        <authorList>
            <person name="Xu L."/>
        </authorList>
    </citation>
    <scope>NUCLEOTIDE SEQUENCE [LARGE SCALE GENOMIC DNA]</scope>
    <source>
        <strain evidence="8 9">SW-109</strain>
    </source>
</reference>
<dbReference type="OrthoDB" id="7359894at2"/>
<comment type="subcellular location">
    <subcellularLocation>
        <location evidence="1">Cell membrane</location>
        <topology evidence="1">Single-pass membrane protein</topology>
    </subcellularLocation>
</comment>
<dbReference type="PANTHER" id="PTHR33885:SF3">
    <property type="entry name" value="PHAGE SHOCK PROTEIN C"/>
    <property type="match status" value="1"/>
</dbReference>
<dbReference type="InterPro" id="IPR007168">
    <property type="entry name" value="Phageshock_PspC_N"/>
</dbReference>
<accession>A0A6I4UW45</accession>
<sequence length="71" mass="7408">MSNLEHKPVGASPSQSFNLDKPNAKLWGVCGGIANYFGIDATLVRIGFVAGTLLGFGSLLIVYLAIALIAD</sequence>
<dbReference type="InterPro" id="IPR052027">
    <property type="entry name" value="PspC"/>
</dbReference>
<dbReference type="PANTHER" id="PTHR33885">
    <property type="entry name" value="PHAGE SHOCK PROTEIN C"/>
    <property type="match status" value="1"/>
</dbReference>
<evidence type="ECO:0000256" key="6">
    <source>
        <dbReference type="SAM" id="Phobius"/>
    </source>
</evidence>
<evidence type="ECO:0000313" key="8">
    <source>
        <dbReference type="EMBL" id="MXP46099.1"/>
    </source>
</evidence>
<dbReference type="Proteomes" id="UP000471435">
    <property type="component" value="Unassembled WGS sequence"/>
</dbReference>
<evidence type="ECO:0000313" key="9">
    <source>
        <dbReference type="Proteomes" id="UP000471435"/>
    </source>
</evidence>
<name>A0A6I4UW45_9SPHN</name>
<evidence type="ECO:0000256" key="4">
    <source>
        <dbReference type="ARBA" id="ARBA00022989"/>
    </source>
</evidence>
<keyword evidence="4 6" id="KW-1133">Transmembrane helix</keyword>
<dbReference type="Pfam" id="PF04024">
    <property type="entry name" value="PspC"/>
    <property type="match status" value="1"/>
</dbReference>
<organism evidence="8 9">
    <name type="scientific">Pontixanthobacter luteolus</name>
    <dbReference type="NCBI Taxonomy" id="295089"/>
    <lineage>
        <taxon>Bacteria</taxon>
        <taxon>Pseudomonadati</taxon>
        <taxon>Pseudomonadota</taxon>
        <taxon>Alphaproteobacteria</taxon>
        <taxon>Sphingomonadales</taxon>
        <taxon>Erythrobacteraceae</taxon>
        <taxon>Pontixanthobacter</taxon>
    </lineage>
</organism>
<protein>
    <submittedName>
        <fullName evidence="8">PspC domain-containing protein</fullName>
    </submittedName>
</protein>
<dbReference type="EMBL" id="WTYP01000001">
    <property type="protein sequence ID" value="MXP46099.1"/>
    <property type="molecule type" value="Genomic_DNA"/>
</dbReference>
<evidence type="ECO:0000256" key="1">
    <source>
        <dbReference type="ARBA" id="ARBA00004162"/>
    </source>
</evidence>
<dbReference type="RefSeq" id="WP_160729372.1">
    <property type="nucleotide sequence ID" value="NZ_CANLWR010000001.1"/>
</dbReference>
<dbReference type="GO" id="GO:0005886">
    <property type="term" value="C:plasma membrane"/>
    <property type="evidence" value="ECO:0007669"/>
    <property type="project" value="UniProtKB-SubCell"/>
</dbReference>
<dbReference type="AlphaFoldDB" id="A0A6I4UW45"/>
<gene>
    <name evidence="8" type="ORF">GRI43_01665</name>
</gene>
<feature type="domain" description="Phage shock protein PspC N-terminal" evidence="7">
    <location>
        <begin position="21"/>
        <end position="70"/>
    </location>
</feature>
<keyword evidence="5 6" id="KW-0472">Membrane</keyword>
<keyword evidence="9" id="KW-1185">Reference proteome</keyword>